<protein>
    <submittedName>
        <fullName evidence="1">Inhibitor of sigma-G Gin</fullName>
    </submittedName>
</protein>
<dbReference type="STRING" id="930128.SAMN05192532_1114"/>
<dbReference type="OrthoDB" id="2886653at2"/>
<organism evidence="1 2">
    <name type="scientific">Alteribacillus iranensis</name>
    <dbReference type="NCBI Taxonomy" id="930128"/>
    <lineage>
        <taxon>Bacteria</taxon>
        <taxon>Bacillati</taxon>
        <taxon>Bacillota</taxon>
        <taxon>Bacilli</taxon>
        <taxon>Bacillales</taxon>
        <taxon>Bacillaceae</taxon>
        <taxon>Alteribacillus</taxon>
    </lineage>
</organism>
<reference evidence="1 2" key="1">
    <citation type="submission" date="2016-10" db="EMBL/GenBank/DDBJ databases">
        <authorList>
            <person name="de Groot N.N."/>
        </authorList>
    </citation>
    <scope>NUCLEOTIDE SEQUENCE [LARGE SCALE GENOMIC DNA]</scope>
    <source>
        <strain evidence="1 2">DSM 23995</strain>
    </source>
</reference>
<dbReference type="Proteomes" id="UP000199516">
    <property type="component" value="Unassembled WGS sequence"/>
</dbReference>
<evidence type="ECO:0000313" key="2">
    <source>
        <dbReference type="Proteomes" id="UP000199516"/>
    </source>
</evidence>
<evidence type="ECO:0000313" key="1">
    <source>
        <dbReference type="EMBL" id="SFF03095.1"/>
    </source>
</evidence>
<keyword evidence="2" id="KW-1185">Reference proteome</keyword>
<proteinExistence type="predicted"/>
<name>A0A1I2FCY8_9BACI</name>
<gene>
    <name evidence="1" type="ORF">SAMN05192532_1114</name>
</gene>
<dbReference type="InterPro" id="IPR019700">
    <property type="entry name" value="Sigma-G_inhibitor_Gin"/>
</dbReference>
<dbReference type="Pfam" id="PF10764">
    <property type="entry name" value="Gin"/>
    <property type="match status" value="1"/>
</dbReference>
<dbReference type="EMBL" id="FONT01000011">
    <property type="protein sequence ID" value="SFF03095.1"/>
    <property type="molecule type" value="Genomic_DNA"/>
</dbReference>
<dbReference type="RefSeq" id="WP_091663971.1">
    <property type="nucleotide sequence ID" value="NZ_FONT01000011.1"/>
</dbReference>
<accession>A0A1I2FCY8</accession>
<sequence>MRKETENWSETCILCEEEKQKGIHIMQSFLCKECERHLVQLDPEHPKYKTYIVKLRKLKASTLYS</sequence>
<dbReference type="AlphaFoldDB" id="A0A1I2FCY8"/>